<dbReference type="EMBL" id="BLLK01000038">
    <property type="protein sequence ID" value="GFH50224.1"/>
    <property type="molecule type" value="Genomic_DNA"/>
</dbReference>
<evidence type="ECO:0000256" key="2">
    <source>
        <dbReference type="ARBA" id="ARBA00004123"/>
    </source>
</evidence>
<evidence type="ECO:0000256" key="6">
    <source>
        <dbReference type="ARBA" id="ARBA00022723"/>
    </source>
</evidence>
<dbReference type="InterPro" id="IPR001841">
    <property type="entry name" value="Znf_RING"/>
</dbReference>
<proteinExistence type="predicted"/>
<dbReference type="Proteomes" id="UP001054902">
    <property type="component" value="Unassembled WGS sequence"/>
</dbReference>
<evidence type="ECO:0000256" key="3">
    <source>
        <dbReference type="ARBA" id="ARBA00004906"/>
    </source>
</evidence>
<evidence type="ECO:0000259" key="13">
    <source>
        <dbReference type="PROSITE" id="PS50089"/>
    </source>
</evidence>
<dbReference type="Pfam" id="PF13923">
    <property type="entry name" value="zf-C3HC4_2"/>
    <property type="match status" value="1"/>
</dbReference>
<evidence type="ECO:0000256" key="7">
    <source>
        <dbReference type="ARBA" id="ARBA00022771"/>
    </source>
</evidence>
<dbReference type="InterPro" id="IPR013083">
    <property type="entry name" value="Znf_RING/FYVE/PHD"/>
</dbReference>
<dbReference type="GO" id="GO:0006355">
    <property type="term" value="P:regulation of DNA-templated transcription"/>
    <property type="evidence" value="ECO:0007669"/>
    <property type="project" value="InterPro"/>
</dbReference>
<evidence type="ECO:0000256" key="5">
    <source>
        <dbReference type="ARBA" id="ARBA00022679"/>
    </source>
</evidence>
<evidence type="ECO:0000256" key="11">
    <source>
        <dbReference type="PROSITE-ProRule" id="PRU00810"/>
    </source>
</evidence>
<keyword evidence="15" id="KW-1185">Reference proteome</keyword>
<dbReference type="GO" id="GO:0061630">
    <property type="term" value="F:ubiquitin protein ligase activity"/>
    <property type="evidence" value="ECO:0007669"/>
    <property type="project" value="UniProtKB-EC"/>
</dbReference>
<evidence type="ECO:0000256" key="8">
    <source>
        <dbReference type="ARBA" id="ARBA00022833"/>
    </source>
</evidence>
<dbReference type="PROSITE" id="PS00518">
    <property type="entry name" value="ZF_RING_1"/>
    <property type="match status" value="1"/>
</dbReference>
<feature type="coiled-coil region" evidence="12">
    <location>
        <begin position="313"/>
        <end position="354"/>
    </location>
</feature>
<dbReference type="AlphaFoldDB" id="A0AAD3H523"/>
<reference evidence="14 15" key="1">
    <citation type="journal article" date="2021" name="Sci. Rep.">
        <title>The genome of the diatom Chaetoceros tenuissimus carries an ancient integrated fragment of an extant virus.</title>
        <authorList>
            <person name="Hongo Y."/>
            <person name="Kimura K."/>
            <person name="Takaki Y."/>
            <person name="Yoshida Y."/>
            <person name="Baba S."/>
            <person name="Kobayashi G."/>
            <person name="Nagasaki K."/>
            <person name="Hano T."/>
            <person name="Tomaru Y."/>
        </authorList>
    </citation>
    <scope>NUCLEOTIDE SEQUENCE [LARGE SCALE GENOMIC DNA]</scope>
    <source>
        <strain evidence="14 15">NIES-3715</strain>
    </source>
</reference>
<dbReference type="Gene3D" id="1.20.1160.11">
    <property type="entry name" value="Paired amphipathic helix"/>
    <property type="match status" value="1"/>
</dbReference>
<dbReference type="InterPro" id="IPR017907">
    <property type="entry name" value="Znf_RING_CS"/>
</dbReference>
<dbReference type="PANTHER" id="PTHR46076:SF3">
    <property type="entry name" value="E3 UBIQUITIN-PROTEIN LIGASE RING1"/>
    <property type="match status" value="1"/>
</dbReference>
<dbReference type="InterPro" id="IPR043540">
    <property type="entry name" value="RING1/RING2"/>
</dbReference>
<dbReference type="GO" id="GO:0000151">
    <property type="term" value="C:ubiquitin ligase complex"/>
    <property type="evidence" value="ECO:0007669"/>
    <property type="project" value="InterPro"/>
</dbReference>
<feature type="domain" description="RING-type" evidence="13">
    <location>
        <begin position="372"/>
        <end position="412"/>
    </location>
</feature>
<dbReference type="Gene3D" id="3.30.40.10">
    <property type="entry name" value="Zinc/RING finger domain, C3HC4 (zinc finger)"/>
    <property type="match status" value="1"/>
</dbReference>
<dbReference type="EC" id="2.3.2.27" evidence="4"/>
<protein>
    <recommendedName>
        <fullName evidence="4">RING-type E3 ubiquitin transferase</fullName>
        <ecNumber evidence="4">2.3.2.27</ecNumber>
    </recommendedName>
</protein>
<evidence type="ECO:0000313" key="14">
    <source>
        <dbReference type="EMBL" id="GFH50224.1"/>
    </source>
</evidence>
<feature type="coiled-coil region" evidence="12">
    <location>
        <begin position="214"/>
        <end position="269"/>
    </location>
</feature>
<evidence type="ECO:0000256" key="12">
    <source>
        <dbReference type="SAM" id="Coils"/>
    </source>
</evidence>
<dbReference type="GO" id="GO:0031519">
    <property type="term" value="C:PcG protein complex"/>
    <property type="evidence" value="ECO:0007669"/>
    <property type="project" value="TreeGrafter"/>
</dbReference>
<comment type="pathway">
    <text evidence="3">Protein modification; protein ubiquitination.</text>
</comment>
<evidence type="ECO:0000256" key="1">
    <source>
        <dbReference type="ARBA" id="ARBA00000900"/>
    </source>
</evidence>
<evidence type="ECO:0000256" key="9">
    <source>
        <dbReference type="ARBA" id="ARBA00023242"/>
    </source>
</evidence>
<evidence type="ECO:0000256" key="10">
    <source>
        <dbReference type="PROSITE-ProRule" id="PRU00175"/>
    </source>
</evidence>
<comment type="catalytic activity">
    <reaction evidence="1">
        <text>S-ubiquitinyl-[E2 ubiquitin-conjugating enzyme]-L-cysteine + [acceptor protein]-L-lysine = [E2 ubiquitin-conjugating enzyme]-L-cysteine + N(6)-ubiquitinyl-[acceptor protein]-L-lysine.</text>
        <dbReference type="EC" id="2.3.2.27"/>
    </reaction>
</comment>
<keyword evidence="6" id="KW-0479">Metal-binding</keyword>
<sequence>MNDTKANSRPVDVKYELLATEEDAMLYAKQMRESIINPHIYKQFLCIMKSCASRHDITGAILQIANLFRGKNTLILGFNKFLPPGFNIVVKNGIVYYCTSEQRNLTPALKYAEDIQEKEQKSRIGTKRGDGKKKLNESIQNVEFLEDKQNSIGKKRLRTEVGEFEDHELSPHDKSVRKLTQVQTKQHNTRSSRNFSTSHYPPSFHTFDELHNEYLSLQKVNETLSQTLNEAELQLHRRANELKAKEKDLKDAERKLQSKGSELKFKEIELEKVTKNVKSRESSLNALRGRTKKEIIALETAYKKAEDVSKYLLREKNKEIEKKDKDIMSKESTIKTQKEEIERLQQELSKAKASSSQQVKTLPEDLLSELECPICLDPFEDPCIVPECCHRFCTSCIENSIKECGKECPLCRKRVTSKRALRKDGFIERITNILFDKNEGKEGQENS</sequence>
<name>A0AAD3H523_9STRA</name>
<comment type="subcellular location">
    <subcellularLocation>
        <location evidence="2 11">Nucleus</location>
    </subcellularLocation>
</comment>
<keyword evidence="12" id="KW-0175">Coiled coil</keyword>
<dbReference type="SUPFAM" id="SSF47762">
    <property type="entry name" value="PAH2 domain"/>
    <property type="match status" value="1"/>
</dbReference>
<dbReference type="PANTHER" id="PTHR46076">
    <property type="entry name" value="E3 UBIQUITIN-PROTEIN LIGASE RING1 / RING 2 FAMILY MEMBER"/>
    <property type="match status" value="1"/>
</dbReference>
<dbReference type="InterPro" id="IPR003822">
    <property type="entry name" value="PAH"/>
</dbReference>
<evidence type="ECO:0000313" key="15">
    <source>
        <dbReference type="Proteomes" id="UP001054902"/>
    </source>
</evidence>
<keyword evidence="5" id="KW-0808">Transferase</keyword>
<dbReference type="SUPFAM" id="SSF57850">
    <property type="entry name" value="RING/U-box"/>
    <property type="match status" value="1"/>
</dbReference>
<comment type="caution">
    <text evidence="14">The sequence shown here is derived from an EMBL/GenBank/DDBJ whole genome shotgun (WGS) entry which is preliminary data.</text>
</comment>
<evidence type="ECO:0000256" key="4">
    <source>
        <dbReference type="ARBA" id="ARBA00012483"/>
    </source>
</evidence>
<keyword evidence="8" id="KW-0862">Zinc</keyword>
<dbReference type="Pfam" id="PF02671">
    <property type="entry name" value="PAH"/>
    <property type="match status" value="1"/>
</dbReference>
<accession>A0AAD3H523</accession>
<dbReference type="GO" id="GO:0008270">
    <property type="term" value="F:zinc ion binding"/>
    <property type="evidence" value="ECO:0007669"/>
    <property type="project" value="UniProtKB-KW"/>
</dbReference>
<gene>
    <name evidence="14" type="ORF">CTEN210_06700</name>
</gene>
<keyword evidence="9 11" id="KW-0539">Nucleus</keyword>
<dbReference type="PROSITE" id="PS51477">
    <property type="entry name" value="PAH"/>
    <property type="match status" value="1"/>
</dbReference>
<dbReference type="PROSITE" id="PS50089">
    <property type="entry name" value="ZF_RING_2"/>
    <property type="match status" value="1"/>
</dbReference>
<dbReference type="InterPro" id="IPR036600">
    <property type="entry name" value="PAH_sf"/>
</dbReference>
<dbReference type="SMART" id="SM00184">
    <property type="entry name" value="RING"/>
    <property type="match status" value="1"/>
</dbReference>
<organism evidence="14 15">
    <name type="scientific">Chaetoceros tenuissimus</name>
    <dbReference type="NCBI Taxonomy" id="426638"/>
    <lineage>
        <taxon>Eukaryota</taxon>
        <taxon>Sar</taxon>
        <taxon>Stramenopiles</taxon>
        <taxon>Ochrophyta</taxon>
        <taxon>Bacillariophyta</taxon>
        <taxon>Coscinodiscophyceae</taxon>
        <taxon>Chaetocerotophycidae</taxon>
        <taxon>Chaetocerotales</taxon>
        <taxon>Chaetocerotaceae</taxon>
        <taxon>Chaetoceros</taxon>
    </lineage>
</organism>
<dbReference type="GO" id="GO:0003682">
    <property type="term" value="F:chromatin binding"/>
    <property type="evidence" value="ECO:0007669"/>
    <property type="project" value="TreeGrafter"/>
</dbReference>
<keyword evidence="7 10" id="KW-0863">Zinc-finger</keyword>